<evidence type="ECO:0000313" key="2">
    <source>
        <dbReference type="EMBL" id="KAK8958626.1"/>
    </source>
</evidence>
<organism evidence="2 3">
    <name type="scientific">Platanthera guangdongensis</name>
    <dbReference type="NCBI Taxonomy" id="2320717"/>
    <lineage>
        <taxon>Eukaryota</taxon>
        <taxon>Viridiplantae</taxon>
        <taxon>Streptophyta</taxon>
        <taxon>Embryophyta</taxon>
        <taxon>Tracheophyta</taxon>
        <taxon>Spermatophyta</taxon>
        <taxon>Magnoliopsida</taxon>
        <taxon>Liliopsida</taxon>
        <taxon>Asparagales</taxon>
        <taxon>Orchidaceae</taxon>
        <taxon>Orchidoideae</taxon>
        <taxon>Orchideae</taxon>
        <taxon>Orchidinae</taxon>
        <taxon>Platanthera</taxon>
    </lineage>
</organism>
<sequence length="67" mass="7661">MAYDYRLRDPSVFDALTASPLPYPVLFILLTFFLLLSVSWFFNYEDMLESAEEQMSVALLTPSPCSS</sequence>
<keyword evidence="1" id="KW-0812">Transmembrane</keyword>
<proteinExistence type="predicted"/>
<comment type="caution">
    <text evidence="2">The sequence shown here is derived from an EMBL/GenBank/DDBJ whole genome shotgun (WGS) entry which is preliminary data.</text>
</comment>
<feature type="transmembrane region" description="Helical" evidence="1">
    <location>
        <begin position="21"/>
        <end position="42"/>
    </location>
</feature>
<keyword evidence="1" id="KW-1133">Transmembrane helix</keyword>
<accession>A0ABR2M4P5</accession>
<gene>
    <name evidence="2" type="ORF">KSP40_PGU016289</name>
</gene>
<evidence type="ECO:0000256" key="1">
    <source>
        <dbReference type="SAM" id="Phobius"/>
    </source>
</evidence>
<evidence type="ECO:0000313" key="3">
    <source>
        <dbReference type="Proteomes" id="UP001412067"/>
    </source>
</evidence>
<dbReference type="Proteomes" id="UP001412067">
    <property type="component" value="Unassembled WGS sequence"/>
</dbReference>
<name>A0ABR2M4P5_9ASPA</name>
<dbReference type="EMBL" id="JBBWWR010000012">
    <property type="protein sequence ID" value="KAK8958626.1"/>
    <property type="molecule type" value="Genomic_DNA"/>
</dbReference>
<reference evidence="2 3" key="1">
    <citation type="journal article" date="2022" name="Nat. Plants">
        <title>Genomes of leafy and leafless Platanthera orchids illuminate the evolution of mycoheterotrophy.</title>
        <authorList>
            <person name="Li M.H."/>
            <person name="Liu K.W."/>
            <person name="Li Z."/>
            <person name="Lu H.C."/>
            <person name="Ye Q.L."/>
            <person name="Zhang D."/>
            <person name="Wang J.Y."/>
            <person name="Li Y.F."/>
            <person name="Zhong Z.M."/>
            <person name="Liu X."/>
            <person name="Yu X."/>
            <person name="Liu D.K."/>
            <person name="Tu X.D."/>
            <person name="Liu B."/>
            <person name="Hao Y."/>
            <person name="Liao X.Y."/>
            <person name="Jiang Y.T."/>
            <person name="Sun W.H."/>
            <person name="Chen J."/>
            <person name="Chen Y.Q."/>
            <person name="Ai Y."/>
            <person name="Zhai J.W."/>
            <person name="Wu S.S."/>
            <person name="Zhou Z."/>
            <person name="Hsiao Y.Y."/>
            <person name="Wu W.L."/>
            <person name="Chen Y.Y."/>
            <person name="Lin Y.F."/>
            <person name="Hsu J.L."/>
            <person name="Li C.Y."/>
            <person name="Wang Z.W."/>
            <person name="Zhao X."/>
            <person name="Zhong W.Y."/>
            <person name="Ma X.K."/>
            <person name="Ma L."/>
            <person name="Huang J."/>
            <person name="Chen G.Z."/>
            <person name="Huang M.Z."/>
            <person name="Huang L."/>
            <person name="Peng D.H."/>
            <person name="Luo Y.B."/>
            <person name="Zou S.Q."/>
            <person name="Chen S.P."/>
            <person name="Lan S."/>
            <person name="Tsai W.C."/>
            <person name="Van de Peer Y."/>
            <person name="Liu Z.J."/>
        </authorList>
    </citation>
    <scope>NUCLEOTIDE SEQUENCE [LARGE SCALE GENOMIC DNA]</scope>
    <source>
        <strain evidence="2">Lor288</strain>
    </source>
</reference>
<keyword evidence="3" id="KW-1185">Reference proteome</keyword>
<keyword evidence="1" id="KW-0472">Membrane</keyword>
<protein>
    <submittedName>
        <fullName evidence="2">Uncharacterized protein</fullName>
    </submittedName>
</protein>